<dbReference type="EMBL" id="MN728682">
    <property type="protein sequence ID" value="QHW12368.1"/>
    <property type="molecule type" value="Genomic_DNA"/>
</dbReference>
<dbReference type="GO" id="GO:0032259">
    <property type="term" value="P:methylation"/>
    <property type="evidence" value="ECO:0007669"/>
    <property type="project" value="UniProtKB-KW"/>
</dbReference>
<proteinExistence type="predicted"/>
<dbReference type="GO" id="GO:0003676">
    <property type="term" value="F:nucleic acid binding"/>
    <property type="evidence" value="ECO:0007669"/>
    <property type="project" value="InterPro"/>
</dbReference>
<dbReference type="InterPro" id="IPR029063">
    <property type="entry name" value="SAM-dependent_MTases_sf"/>
</dbReference>
<dbReference type="InterPro" id="IPR050953">
    <property type="entry name" value="N4_N6_ade-DNA_methylase"/>
</dbReference>
<dbReference type="AlphaFoldDB" id="A0A6G7ENR3"/>
<dbReference type="Pfam" id="PF20466">
    <property type="entry name" value="MmeI_TRD"/>
    <property type="match status" value="1"/>
</dbReference>
<feature type="domain" description="MmeI-like C-terminal" evidence="6">
    <location>
        <begin position="452"/>
        <end position="529"/>
    </location>
</feature>
<dbReference type="PROSITE" id="PS00092">
    <property type="entry name" value="N6_MTASE"/>
    <property type="match status" value="1"/>
</dbReference>
<dbReference type="SUPFAM" id="SSF53335">
    <property type="entry name" value="S-adenosyl-L-methionine-dependent methyltransferases"/>
    <property type="match status" value="1"/>
</dbReference>
<dbReference type="InterPro" id="IPR046818">
    <property type="entry name" value="MmeI_C"/>
</dbReference>
<protein>
    <recommendedName>
        <fullName evidence="1">site-specific DNA-methyltransferase (adenine-specific)</fullName>
        <ecNumber evidence="1">2.1.1.72</ecNumber>
    </recommendedName>
</protein>
<dbReference type="InterPro" id="IPR002052">
    <property type="entry name" value="DNA_methylase_N6_adenine_CS"/>
</dbReference>
<evidence type="ECO:0000256" key="2">
    <source>
        <dbReference type="ARBA" id="ARBA00022603"/>
    </source>
</evidence>
<dbReference type="PANTHER" id="PTHR33841">
    <property type="entry name" value="DNA METHYLTRANSFERASE YEEA-RELATED"/>
    <property type="match status" value="1"/>
</dbReference>
<reference evidence="8" key="1">
    <citation type="journal article" date="2020" name="Antimicrob. Agents Chemother.">
        <title>The novel macrolide resistance genes mef(D), msr(F) and msr(H) are present on resistance islands in Macrococcus canis, Macrococcus caseolyticus and Staphylococcus aureus.</title>
        <authorList>
            <person name="Schwendener S."/>
            <person name="Dona V."/>
            <person name="Perreten V."/>
        </authorList>
    </citation>
    <scope>NUCLEOTIDE SEQUENCE</scope>
    <source>
        <strain evidence="8">SD607</strain>
    </source>
</reference>
<evidence type="ECO:0000313" key="8">
    <source>
        <dbReference type="EMBL" id="QHW12368.1"/>
    </source>
</evidence>
<feature type="domain" description="MmeI-like target recognition" evidence="5">
    <location>
        <begin position="251"/>
        <end position="450"/>
    </location>
</feature>
<evidence type="ECO:0000256" key="4">
    <source>
        <dbReference type="ARBA" id="ARBA00047942"/>
    </source>
</evidence>
<dbReference type="GO" id="GO:0009007">
    <property type="term" value="F:site-specific DNA-methyltransferase (adenine-specific) activity"/>
    <property type="evidence" value="ECO:0007669"/>
    <property type="project" value="UniProtKB-EC"/>
</dbReference>
<evidence type="ECO:0000256" key="3">
    <source>
        <dbReference type="ARBA" id="ARBA00022679"/>
    </source>
</evidence>
<dbReference type="Pfam" id="PF20473">
    <property type="entry name" value="MmeI_Mtase"/>
    <property type="match status" value="1"/>
</dbReference>
<dbReference type="InterPro" id="IPR046820">
    <property type="entry name" value="MmeI_TRD"/>
</dbReference>
<organism evidence="8">
    <name type="scientific">Macrococcoides canis</name>
    <dbReference type="NCBI Taxonomy" id="1855823"/>
    <lineage>
        <taxon>Bacteria</taxon>
        <taxon>Bacillati</taxon>
        <taxon>Bacillota</taxon>
        <taxon>Bacilli</taxon>
        <taxon>Bacillales</taxon>
        <taxon>Staphylococcaceae</taxon>
        <taxon>Macrococcoides</taxon>
    </lineage>
</organism>
<evidence type="ECO:0000259" key="6">
    <source>
        <dbReference type="Pfam" id="PF20467"/>
    </source>
</evidence>
<comment type="catalytic activity">
    <reaction evidence="4">
        <text>a 2'-deoxyadenosine in DNA + S-adenosyl-L-methionine = an N(6)-methyl-2'-deoxyadenosine in DNA + S-adenosyl-L-homocysteine + H(+)</text>
        <dbReference type="Rhea" id="RHEA:15197"/>
        <dbReference type="Rhea" id="RHEA-COMP:12418"/>
        <dbReference type="Rhea" id="RHEA-COMP:12419"/>
        <dbReference type="ChEBI" id="CHEBI:15378"/>
        <dbReference type="ChEBI" id="CHEBI:57856"/>
        <dbReference type="ChEBI" id="CHEBI:59789"/>
        <dbReference type="ChEBI" id="CHEBI:90615"/>
        <dbReference type="ChEBI" id="CHEBI:90616"/>
        <dbReference type="EC" id="2.1.1.72"/>
    </reaction>
</comment>
<keyword evidence="3 8" id="KW-0808">Transferase</keyword>
<dbReference type="PANTHER" id="PTHR33841:SF1">
    <property type="entry name" value="DNA METHYLTRANSFERASE A"/>
    <property type="match status" value="1"/>
</dbReference>
<evidence type="ECO:0000259" key="7">
    <source>
        <dbReference type="Pfam" id="PF20473"/>
    </source>
</evidence>
<dbReference type="Gene3D" id="3.40.50.150">
    <property type="entry name" value="Vaccinia Virus protein VP39"/>
    <property type="match status" value="1"/>
</dbReference>
<sequence length="532" mass="61360">MVAYRELRRLEHEVIDEINEGNALLFDTSDLIKVEIEQFYGIEIVPYAVSVAKIGLWMMDHLMNIEASDLFGRLYLRLPLHPSANITVGDALKLNWADIISPQDLDYILGNPPFIGARLMSKEQKEEFMKIMKFKNSGNLDFVAAWYYKSVLMMLENNNIKASLVSTNSVFQGEQANTLWMNLFSLGCHINFAHQTFKWDNNGAVVHVAIAGFSLQNEASKYLTIYNSNKHTNETIKVKNINEYLVNAPIANIQKSKKQISNMPSMTFGSMANAGDHLFFNEYEYESFIKDFPEFKQYIYKFIGSKEYIRNETRYILYLKYAPISLLKNNKIIMERIQNVKKLRLASNRPKTIELASTPTLLGEDRVSFSKKLLIPKTSSSRRDYIPIGFVNEDTIISDGAFQLVDADLYIFGVLQSKMHTLWIKTVAGRLKSDVRYSNTLVYNTFVFPVVNETQKKIVEKAATELLEVRETYIDKGFSIADLYNELLMPQDLQKAHRNLDNALEKLYSNHKFISDDERIAYLIKMYHNSKN</sequence>
<name>A0A6G7ENR3_9STAP</name>
<gene>
    <name evidence="8" type="ORF">SD607_00014</name>
</gene>
<dbReference type="InterPro" id="IPR046816">
    <property type="entry name" value="MmeI_Mtase"/>
</dbReference>
<evidence type="ECO:0000256" key="1">
    <source>
        <dbReference type="ARBA" id="ARBA00011900"/>
    </source>
</evidence>
<keyword evidence="2 8" id="KW-0489">Methyltransferase</keyword>
<feature type="domain" description="MmeI-like DNA-methyltransferase" evidence="7">
    <location>
        <begin position="2"/>
        <end position="223"/>
    </location>
</feature>
<dbReference type="EC" id="2.1.1.72" evidence="1"/>
<accession>A0A6G7ENR3</accession>
<dbReference type="Pfam" id="PF20467">
    <property type="entry name" value="MmeI_C"/>
    <property type="match status" value="1"/>
</dbReference>
<evidence type="ECO:0000259" key="5">
    <source>
        <dbReference type="Pfam" id="PF20466"/>
    </source>
</evidence>